<keyword evidence="4 7" id="KW-1133">Transmembrane helix</keyword>
<proteinExistence type="predicted"/>
<evidence type="ECO:0000313" key="10">
    <source>
        <dbReference type="Proteomes" id="UP000594638"/>
    </source>
</evidence>
<comment type="caution">
    <text evidence="9">The sequence shown here is derived from an EMBL/GenBank/DDBJ whole genome shotgun (WGS) entry which is preliminary data.</text>
</comment>
<keyword evidence="2 7" id="KW-0812">Transmembrane</keyword>
<dbReference type="Gramene" id="OE9A079271T1">
    <property type="protein sequence ID" value="OE9A079271C1"/>
    <property type="gene ID" value="OE9A079271"/>
</dbReference>
<reference evidence="9 10" key="1">
    <citation type="submission" date="2019-12" db="EMBL/GenBank/DDBJ databases">
        <authorList>
            <person name="Alioto T."/>
            <person name="Alioto T."/>
            <person name="Gomez Garrido J."/>
        </authorList>
    </citation>
    <scope>NUCLEOTIDE SEQUENCE [LARGE SCALE GENOMIC DNA]</scope>
</reference>
<comment type="subcellular location">
    <subcellularLocation>
        <location evidence="1">Membrane</location>
        <topology evidence="1">Multi-pass membrane protein</topology>
    </subcellularLocation>
</comment>
<dbReference type="PANTHER" id="PTHR24186">
    <property type="entry name" value="PROTEIN PHOSPHATASE 1 REGULATORY SUBUNIT"/>
    <property type="match status" value="1"/>
</dbReference>
<sequence>MDVLIRSRTDLRDEEIEESLKHAGAFGSTENNSLVQINHSITSPGLNLSFAHRDMSLNVKKNSRETMFEQRDGWLEKKRSALMVVASLIATMAFQVRVNPPYGIRPVGPDDSPPSASDSFVSIFDGRDRARCDMFLIANTIGLIASLSIILLLMSGLPIRRRRFMWILMVTTWIAITAVALIYFISIDALIPQDKPILVLIYSAGLIWFYLMVFLLLGHVIKRMVHKLINCLSSKERIQGSRITSHSTV</sequence>
<feature type="transmembrane region" description="Helical" evidence="7">
    <location>
        <begin position="134"/>
        <end position="154"/>
    </location>
</feature>
<gene>
    <name evidence="9" type="ORF">OLEA9_A079271</name>
</gene>
<dbReference type="EMBL" id="CACTIH010007449">
    <property type="protein sequence ID" value="CAA3013702.1"/>
    <property type="molecule type" value="Genomic_DNA"/>
</dbReference>
<keyword evidence="3" id="KW-0677">Repeat</keyword>
<dbReference type="Pfam" id="PF13962">
    <property type="entry name" value="PGG"/>
    <property type="match status" value="1"/>
</dbReference>
<dbReference type="InterPro" id="IPR026961">
    <property type="entry name" value="PGG_dom"/>
</dbReference>
<evidence type="ECO:0000256" key="1">
    <source>
        <dbReference type="ARBA" id="ARBA00004141"/>
    </source>
</evidence>
<evidence type="ECO:0000259" key="8">
    <source>
        <dbReference type="Pfam" id="PF13962"/>
    </source>
</evidence>
<keyword evidence="10" id="KW-1185">Reference proteome</keyword>
<feature type="transmembrane region" description="Helical" evidence="7">
    <location>
        <begin position="166"/>
        <end position="185"/>
    </location>
</feature>
<feature type="domain" description="PGG" evidence="8">
    <location>
        <begin position="74"/>
        <end position="186"/>
    </location>
</feature>
<keyword evidence="5" id="KW-0040">ANK repeat</keyword>
<evidence type="ECO:0000256" key="2">
    <source>
        <dbReference type="ARBA" id="ARBA00022692"/>
    </source>
</evidence>
<dbReference type="PANTHER" id="PTHR24186:SF37">
    <property type="entry name" value="PGG DOMAIN-CONTAINING PROTEIN"/>
    <property type="match status" value="1"/>
</dbReference>
<dbReference type="AlphaFoldDB" id="A0A8S0U5B5"/>
<dbReference type="OrthoDB" id="1391728at2759"/>
<evidence type="ECO:0000256" key="6">
    <source>
        <dbReference type="ARBA" id="ARBA00023136"/>
    </source>
</evidence>
<protein>
    <recommendedName>
        <fullName evidence="8">PGG domain-containing protein</fullName>
    </recommendedName>
</protein>
<accession>A0A8S0U5B5</accession>
<evidence type="ECO:0000256" key="4">
    <source>
        <dbReference type="ARBA" id="ARBA00022989"/>
    </source>
</evidence>
<keyword evidence="6 7" id="KW-0472">Membrane</keyword>
<feature type="transmembrane region" description="Helical" evidence="7">
    <location>
        <begin position="80"/>
        <end position="98"/>
    </location>
</feature>
<organism evidence="9 10">
    <name type="scientific">Olea europaea subsp. europaea</name>
    <dbReference type="NCBI Taxonomy" id="158383"/>
    <lineage>
        <taxon>Eukaryota</taxon>
        <taxon>Viridiplantae</taxon>
        <taxon>Streptophyta</taxon>
        <taxon>Embryophyta</taxon>
        <taxon>Tracheophyta</taxon>
        <taxon>Spermatophyta</taxon>
        <taxon>Magnoliopsida</taxon>
        <taxon>eudicotyledons</taxon>
        <taxon>Gunneridae</taxon>
        <taxon>Pentapetalae</taxon>
        <taxon>asterids</taxon>
        <taxon>lamiids</taxon>
        <taxon>Lamiales</taxon>
        <taxon>Oleaceae</taxon>
        <taxon>Oleeae</taxon>
        <taxon>Olea</taxon>
    </lineage>
</organism>
<evidence type="ECO:0000256" key="5">
    <source>
        <dbReference type="ARBA" id="ARBA00023043"/>
    </source>
</evidence>
<evidence type="ECO:0000313" key="9">
    <source>
        <dbReference type="EMBL" id="CAA3013702.1"/>
    </source>
</evidence>
<feature type="transmembrane region" description="Helical" evidence="7">
    <location>
        <begin position="197"/>
        <end position="217"/>
    </location>
</feature>
<name>A0A8S0U5B5_OLEEU</name>
<dbReference type="GO" id="GO:0005886">
    <property type="term" value="C:plasma membrane"/>
    <property type="evidence" value="ECO:0007669"/>
    <property type="project" value="TreeGrafter"/>
</dbReference>
<evidence type="ECO:0000256" key="7">
    <source>
        <dbReference type="SAM" id="Phobius"/>
    </source>
</evidence>
<dbReference type="Proteomes" id="UP000594638">
    <property type="component" value="Unassembled WGS sequence"/>
</dbReference>
<evidence type="ECO:0000256" key="3">
    <source>
        <dbReference type="ARBA" id="ARBA00022737"/>
    </source>
</evidence>